<reference evidence="3" key="1">
    <citation type="submission" date="2021-01" db="EMBL/GenBank/DDBJ databases">
        <authorList>
            <person name="Corre E."/>
            <person name="Pelletier E."/>
            <person name="Niang G."/>
            <person name="Scheremetjew M."/>
            <person name="Finn R."/>
            <person name="Kale V."/>
            <person name="Holt S."/>
            <person name="Cochrane G."/>
            <person name="Meng A."/>
            <person name="Brown T."/>
            <person name="Cohen L."/>
        </authorList>
    </citation>
    <scope>NUCLEOTIDE SEQUENCE</scope>
    <source>
        <strain evidence="3">CCMP 410</strain>
    </source>
</reference>
<dbReference type="InterPro" id="IPR027417">
    <property type="entry name" value="P-loop_NTPase"/>
</dbReference>
<feature type="compositionally biased region" description="Polar residues" evidence="1">
    <location>
        <begin position="123"/>
        <end position="135"/>
    </location>
</feature>
<dbReference type="EMBL" id="HBGK01049128">
    <property type="protein sequence ID" value="CAD9308916.1"/>
    <property type="molecule type" value="Transcribed_RNA"/>
</dbReference>
<accession>A0A7S1YKA6</accession>
<evidence type="ECO:0000256" key="1">
    <source>
        <dbReference type="SAM" id="MobiDB-lite"/>
    </source>
</evidence>
<dbReference type="Gene3D" id="3.40.50.300">
    <property type="entry name" value="P-loop containing nucleotide triphosphate hydrolases"/>
    <property type="match status" value="1"/>
</dbReference>
<gene>
    <name evidence="3" type="ORF">GOCE00092_LOCUS25746</name>
</gene>
<sequence length="682" mass="73037">MHMMKVSGRSCSFAIFSVLRAVWGFKEVPSFPYWLGSQTSSRSTHSGHRPRTHWNTFPPQRSRFLSLHSVVGSEATKTTAKASPPSDAPEVMAEGVLVQAADGGMFVAVKINDGDDDEDPSDNKNGSASSTSSNADDFVGRLVRLSSNAKAPSDNPDDELGLVVAQRTPLLFCYFPNVSVTSAASPPPTGNVQILRGMAAVPKDAGNVHVPKYSALTSLAPSARGRSFFSKIPQVSDIQLINTPALTGITMVDALTPIGKGQNMLAIGTNLDELRVFATSLCKAQLKEGTKCVYAQVQINNKEDEQFIAEMSASLGTQSQEDLVILSPKDDSKQNADLSVATKAAGALTLAASACAVAEEYAMSTGGNAMVVVDTIDPLKTLWDETTKTLVDVFGVDAVVANDQKGAAGSEMRAFYSRLIQRAANFNAQRGGGSVTLVILTKLPKPSVSDDKVFDKRNFDGASDRIKQRIELLDAKKIPLTAANLRKIQIPVPTEDFQRLAYQHVDDLISMSDGQVWFDDELREAGIVPPIDPQKSVTRIGIGADTVSRADAPAIRRIVEGIRLDMAQAASMDGAELSTKASIGQVRKRKAWLLAMHQDCTKTRSLGESCVALLAATVGALDSAVDNSDGYQVSKGMEKKLEALLEHVSKTEPQALEEINSTMDLSPEGRASIVAAIESFFD</sequence>
<dbReference type="InterPro" id="IPR005294">
    <property type="entry name" value="ATP_synth_F1_asu"/>
</dbReference>
<feature type="signal peptide" evidence="2">
    <location>
        <begin position="1"/>
        <end position="24"/>
    </location>
</feature>
<dbReference type="GO" id="GO:0046933">
    <property type="term" value="F:proton-transporting ATP synthase activity, rotational mechanism"/>
    <property type="evidence" value="ECO:0007669"/>
    <property type="project" value="InterPro"/>
</dbReference>
<dbReference type="PANTHER" id="PTHR48082:SF2">
    <property type="entry name" value="ATP SYNTHASE SUBUNIT ALPHA, MITOCHONDRIAL"/>
    <property type="match status" value="1"/>
</dbReference>
<feature type="region of interest" description="Disordered" evidence="1">
    <location>
        <begin position="39"/>
        <end position="58"/>
    </location>
</feature>
<feature type="region of interest" description="Disordered" evidence="1">
    <location>
        <begin position="110"/>
        <end position="135"/>
    </location>
</feature>
<dbReference type="InterPro" id="IPR038376">
    <property type="entry name" value="ATP_synth_asu_C_sf"/>
</dbReference>
<dbReference type="PANTHER" id="PTHR48082">
    <property type="entry name" value="ATP SYNTHASE SUBUNIT ALPHA, MITOCHONDRIAL"/>
    <property type="match status" value="1"/>
</dbReference>
<dbReference type="GO" id="GO:0043531">
    <property type="term" value="F:ADP binding"/>
    <property type="evidence" value="ECO:0007669"/>
    <property type="project" value="TreeGrafter"/>
</dbReference>
<protein>
    <submittedName>
        <fullName evidence="3">Uncharacterized protein</fullName>
    </submittedName>
</protein>
<dbReference type="AlphaFoldDB" id="A0A7S1YKA6"/>
<name>A0A7S1YKA6_9STRA</name>
<keyword evidence="2" id="KW-0732">Signal</keyword>
<proteinExistence type="predicted"/>
<evidence type="ECO:0000256" key="2">
    <source>
        <dbReference type="SAM" id="SignalP"/>
    </source>
</evidence>
<dbReference type="Gene3D" id="1.20.150.20">
    <property type="entry name" value="ATP synthase alpha/beta chain, C-terminal domain"/>
    <property type="match status" value="1"/>
</dbReference>
<dbReference type="SUPFAM" id="SSF52540">
    <property type="entry name" value="P-loop containing nucleoside triphosphate hydrolases"/>
    <property type="match status" value="1"/>
</dbReference>
<organism evidence="3">
    <name type="scientific">Grammatophora oceanica</name>
    <dbReference type="NCBI Taxonomy" id="210454"/>
    <lineage>
        <taxon>Eukaryota</taxon>
        <taxon>Sar</taxon>
        <taxon>Stramenopiles</taxon>
        <taxon>Ochrophyta</taxon>
        <taxon>Bacillariophyta</taxon>
        <taxon>Fragilariophyceae</taxon>
        <taxon>Fragilariophycidae</taxon>
        <taxon>Rhabdonematales</taxon>
        <taxon>Grammatophoraceae</taxon>
        <taxon>Grammatophora</taxon>
    </lineage>
</organism>
<dbReference type="GO" id="GO:0045259">
    <property type="term" value="C:proton-transporting ATP synthase complex"/>
    <property type="evidence" value="ECO:0007669"/>
    <property type="project" value="InterPro"/>
</dbReference>
<evidence type="ECO:0000313" key="3">
    <source>
        <dbReference type="EMBL" id="CAD9308916.1"/>
    </source>
</evidence>
<feature type="chain" id="PRO_5031052717" evidence="2">
    <location>
        <begin position="25"/>
        <end position="682"/>
    </location>
</feature>
<dbReference type="GO" id="GO:0005524">
    <property type="term" value="F:ATP binding"/>
    <property type="evidence" value="ECO:0007669"/>
    <property type="project" value="InterPro"/>
</dbReference>